<sequence>MPVFSNISSNTTSAAGRLSAAAAKAKAKAGPRLPRGATVVTGIKLSVTVATTLGLSVPYMKGISDAANEIMKYSDAMKANRKQCKRLAAEHEISIPMSLSLAELEWNLESIGKAMGQMRQESFVRRLLSKDEHAAQLVQHREDLQNALDKFKARLTRLEKKQDMRVGVYPGWSWTGDLTGAALMMTGGSDSEVSCDRALRTATYVDLI</sequence>
<dbReference type="EMBL" id="AYKW01000001">
    <property type="protein sequence ID" value="PIL37751.1"/>
    <property type="molecule type" value="Genomic_DNA"/>
</dbReference>
<accession>A0A2G8SVF9</accession>
<proteinExistence type="predicted"/>
<dbReference type="OrthoDB" id="2751721at2759"/>
<protein>
    <submittedName>
        <fullName evidence="2">Uncharacterized protein</fullName>
    </submittedName>
</protein>
<dbReference type="CDD" id="cd21037">
    <property type="entry name" value="MLKL_NTD"/>
    <property type="match status" value="1"/>
</dbReference>
<name>A0A2G8SVF9_9APHY</name>
<keyword evidence="1" id="KW-0175">Coiled coil</keyword>
<keyword evidence="3" id="KW-1185">Reference proteome</keyword>
<reference evidence="2 3" key="1">
    <citation type="journal article" date="2015" name="Sci. Rep.">
        <title>Chromosome-level genome map provides insights into diverse defense mechanisms in the medicinal fungus Ganoderma sinense.</title>
        <authorList>
            <person name="Zhu Y."/>
            <person name="Xu J."/>
            <person name="Sun C."/>
            <person name="Zhou S."/>
            <person name="Xu H."/>
            <person name="Nelson D.R."/>
            <person name="Qian J."/>
            <person name="Song J."/>
            <person name="Luo H."/>
            <person name="Xiang L."/>
            <person name="Li Y."/>
            <person name="Xu Z."/>
            <person name="Ji A."/>
            <person name="Wang L."/>
            <person name="Lu S."/>
            <person name="Hayward A."/>
            <person name="Sun W."/>
            <person name="Li X."/>
            <person name="Schwartz D.C."/>
            <person name="Wang Y."/>
            <person name="Chen S."/>
        </authorList>
    </citation>
    <scope>NUCLEOTIDE SEQUENCE [LARGE SCALE GENOMIC DNA]</scope>
    <source>
        <strain evidence="2 3">ZZ0214-1</strain>
    </source>
</reference>
<feature type="coiled-coil region" evidence="1">
    <location>
        <begin position="130"/>
        <end position="161"/>
    </location>
</feature>
<organism evidence="2 3">
    <name type="scientific">Ganoderma sinense ZZ0214-1</name>
    <dbReference type="NCBI Taxonomy" id="1077348"/>
    <lineage>
        <taxon>Eukaryota</taxon>
        <taxon>Fungi</taxon>
        <taxon>Dikarya</taxon>
        <taxon>Basidiomycota</taxon>
        <taxon>Agaricomycotina</taxon>
        <taxon>Agaricomycetes</taxon>
        <taxon>Polyporales</taxon>
        <taxon>Polyporaceae</taxon>
        <taxon>Ganoderma</taxon>
    </lineage>
</organism>
<dbReference type="Proteomes" id="UP000230002">
    <property type="component" value="Unassembled WGS sequence"/>
</dbReference>
<evidence type="ECO:0000313" key="2">
    <source>
        <dbReference type="EMBL" id="PIL37751.1"/>
    </source>
</evidence>
<evidence type="ECO:0000256" key="1">
    <source>
        <dbReference type="SAM" id="Coils"/>
    </source>
</evidence>
<dbReference type="InterPro" id="IPR059179">
    <property type="entry name" value="MLKL-like_MCAfunc"/>
</dbReference>
<evidence type="ECO:0000313" key="3">
    <source>
        <dbReference type="Proteomes" id="UP000230002"/>
    </source>
</evidence>
<gene>
    <name evidence="2" type="ORF">GSI_01445</name>
</gene>
<dbReference type="AlphaFoldDB" id="A0A2G8SVF9"/>
<comment type="caution">
    <text evidence="2">The sequence shown here is derived from an EMBL/GenBank/DDBJ whole genome shotgun (WGS) entry which is preliminary data.</text>
</comment>